<evidence type="ECO:0000256" key="5">
    <source>
        <dbReference type="ARBA" id="ARBA00023163"/>
    </source>
</evidence>
<dbReference type="Gene3D" id="3.40.50.2300">
    <property type="match status" value="1"/>
</dbReference>
<evidence type="ECO:0000313" key="11">
    <source>
        <dbReference type="Proteomes" id="UP000249842"/>
    </source>
</evidence>
<dbReference type="PROSITE" id="PS50110">
    <property type="entry name" value="RESPONSE_REGULATORY"/>
    <property type="match status" value="1"/>
</dbReference>
<dbReference type="GO" id="GO:0000156">
    <property type="term" value="F:phosphorelay response regulator activity"/>
    <property type="evidence" value="ECO:0007669"/>
    <property type="project" value="TreeGrafter"/>
</dbReference>
<keyword evidence="11" id="KW-1185">Reference proteome</keyword>
<dbReference type="InterPro" id="IPR039420">
    <property type="entry name" value="WalR-like"/>
</dbReference>
<dbReference type="RefSeq" id="WP_111457471.1">
    <property type="nucleotide sequence ID" value="NZ_QFYP01000001.1"/>
</dbReference>
<dbReference type="EMBL" id="QFYP01000001">
    <property type="protein sequence ID" value="RAK60178.1"/>
    <property type="molecule type" value="Genomic_DNA"/>
</dbReference>
<dbReference type="SMART" id="SM00448">
    <property type="entry name" value="REC"/>
    <property type="match status" value="1"/>
</dbReference>
<evidence type="ECO:0000259" key="9">
    <source>
        <dbReference type="PROSITE" id="PS51755"/>
    </source>
</evidence>
<evidence type="ECO:0000256" key="4">
    <source>
        <dbReference type="ARBA" id="ARBA00023125"/>
    </source>
</evidence>
<feature type="modified residue" description="4-aspartylphosphate" evidence="6">
    <location>
        <position position="51"/>
    </location>
</feature>
<keyword evidence="5" id="KW-0804">Transcription</keyword>
<name>A0A328B559_9CAUL</name>
<keyword evidence="3" id="KW-0805">Transcription regulation</keyword>
<dbReference type="Pfam" id="PF00486">
    <property type="entry name" value="Trans_reg_C"/>
    <property type="match status" value="1"/>
</dbReference>
<dbReference type="InterPro" id="IPR001789">
    <property type="entry name" value="Sig_transdc_resp-reg_receiver"/>
</dbReference>
<gene>
    <name evidence="10" type="ORF">DJ021_10380</name>
</gene>
<feature type="domain" description="OmpR/PhoB-type" evidence="9">
    <location>
        <begin position="124"/>
        <end position="221"/>
    </location>
</feature>
<dbReference type="CDD" id="cd00383">
    <property type="entry name" value="trans_reg_C"/>
    <property type="match status" value="1"/>
</dbReference>
<sequence>MKVLIVEDEVRLGQFLRQGLSEHSHIANLVGTCAQAKNALVETNYDLIVLDLSLPDGDGIDMVREWRASGFNEPVLILSARDSLEDRIRGLDVGADDYLPKPFSIEELLARMRALLRRQSVVKQTVLERNGIRLDLLGHTVHVDDKPIDLTGREYALLEVFMQNGGRILTRTLISEKIWSSHFDVDTNLLDVYMSRIRAKLEGALGRPVFKTVRGIGYQLL</sequence>
<proteinExistence type="predicted"/>
<reference evidence="11" key="1">
    <citation type="submission" date="2018-05" db="EMBL/GenBank/DDBJ databases">
        <authorList>
            <person name="Li X."/>
        </authorList>
    </citation>
    <scope>NUCLEOTIDE SEQUENCE [LARGE SCALE GENOMIC DNA]</scope>
    <source>
        <strain evidence="11">HKS-05</strain>
    </source>
</reference>
<evidence type="ECO:0000256" key="2">
    <source>
        <dbReference type="ARBA" id="ARBA00023012"/>
    </source>
</evidence>
<feature type="DNA-binding region" description="OmpR/PhoB-type" evidence="7">
    <location>
        <begin position="124"/>
        <end position="221"/>
    </location>
</feature>
<dbReference type="PROSITE" id="PS51755">
    <property type="entry name" value="OMPR_PHOB"/>
    <property type="match status" value="1"/>
</dbReference>
<dbReference type="Gene3D" id="6.10.250.690">
    <property type="match status" value="1"/>
</dbReference>
<dbReference type="SMART" id="SM00862">
    <property type="entry name" value="Trans_reg_C"/>
    <property type="match status" value="1"/>
</dbReference>
<dbReference type="PANTHER" id="PTHR48111">
    <property type="entry name" value="REGULATOR OF RPOS"/>
    <property type="match status" value="1"/>
</dbReference>
<dbReference type="InterPro" id="IPR011006">
    <property type="entry name" value="CheY-like_superfamily"/>
</dbReference>
<evidence type="ECO:0000256" key="1">
    <source>
        <dbReference type="ARBA" id="ARBA00022553"/>
    </source>
</evidence>
<dbReference type="OrthoDB" id="9802426at2"/>
<accession>A0A328B559</accession>
<keyword evidence="2" id="KW-0902">Two-component regulatory system</keyword>
<feature type="domain" description="Response regulatory" evidence="8">
    <location>
        <begin position="2"/>
        <end position="116"/>
    </location>
</feature>
<keyword evidence="4 7" id="KW-0238">DNA-binding</keyword>
<evidence type="ECO:0000313" key="10">
    <source>
        <dbReference type="EMBL" id="RAK60178.1"/>
    </source>
</evidence>
<evidence type="ECO:0000256" key="3">
    <source>
        <dbReference type="ARBA" id="ARBA00023015"/>
    </source>
</evidence>
<dbReference type="SUPFAM" id="SSF52172">
    <property type="entry name" value="CheY-like"/>
    <property type="match status" value="1"/>
</dbReference>
<dbReference type="Proteomes" id="UP000249842">
    <property type="component" value="Unassembled WGS sequence"/>
</dbReference>
<dbReference type="AlphaFoldDB" id="A0A328B559"/>
<dbReference type="InterPro" id="IPR001867">
    <property type="entry name" value="OmpR/PhoB-type_DNA-bd"/>
</dbReference>
<comment type="caution">
    <text evidence="10">The sequence shown here is derived from an EMBL/GenBank/DDBJ whole genome shotgun (WGS) entry which is preliminary data.</text>
</comment>
<dbReference type="GO" id="GO:0005829">
    <property type="term" value="C:cytosol"/>
    <property type="evidence" value="ECO:0007669"/>
    <property type="project" value="TreeGrafter"/>
</dbReference>
<dbReference type="PANTHER" id="PTHR48111:SF22">
    <property type="entry name" value="REGULATOR OF RPOS"/>
    <property type="match status" value="1"/>
</dbReference>
<dbReference type="GO" id="GO:0000976">
    <property type="term" value="F:transcription cis-regulatory region binding"/>
    <property type="evidence" value="ECO:0007669"/>
    <property type="project" value="TreeGrafter"/>
</dbReference>
<evidence type="ECO:0000256" key="6">
    <source>
        <dbReference type="PROSITE-ProRule" id="PRU00169"/>
    </source>
</evidence>
<keyword evidence="1 6" id="KW-0597">Phosphoprotein</keyword>
<dbReference type="Gene3D" id="1.10.10.10">
    <property type="entry name" value="Winged helix-like DNA-binding domain superfamily/Winged helix DNA-binding domain"/>
    <property type="match status" value="1"/>
</dbReference>
<dbReference type="CDD" id="cd17624">
    <property type="entry name" value="REC_OmpR_PmrA-like"/>
    <property type="match status" value="1"/>
</dbReference>
<dbReference type="InterPro" id="IPR036388">
    <property type="entry name" value="WH-like_DNA-bd_sf"/>
</dbReference>
<dbReference type="GO" id="GO:0006355">
    <property type="term" value="P:regulation of DNA-templated transcription"/>
    <property type="evidence" value="ECO:0007669"/>
    <property type="project" value="InterPro"/>
</dbReference>
<evidence type="ECO:0000259" key="8">
    <source>
        <dbReference type="PROSITE" id="PS50110"/>
    </source>
</evidence>
<evidence type="ECO:0000256" key="7">
    <source>
        <dbReference type="PROSITE-ProRule" id="PRU01091"/>
    </source>
</evidence>
<dbReference type="Pfam" id="PF00072">
    <property type="entry name" value="Response_reg"/>
    <property type="match status" value="1"/>
</dbReference>
<organism evidence="10 11">
    <name type="scientific">Phenylobacterium hankyongense</name>
    <dbReference type="NCBI Taxonomy" id="1813876"/>
    <lineage>
        <taxon>Bacteria</taxon>
        <taxon>Pseudomonadati</taxon>
        <taxon>Pseudomonadota</taxon>
        <taxon>Alphaproteobacteria</taxon>
        <taxon>Caulobacterales</taxon>
        <taxon>Caulobacteraceae</taxon>
        <taxon>Phenylobacterium</taxon>
    </lineage>
</organism>
<dbReference type="GO" id="GO:0032993">
    <property type="term" value="C:protein-DNA complex"/>
    <property type="evidence" value="ECO:0007669"/>
    <property type="project" value="TreeGrafter"/>
</dbReference>
<protein>
    <submittedName>
        <fullName evidence="10">Two-component system response regulator QseB</fullName>
    </submittedName>
</protein>